<reference evidence="1" key="1">
    <citation type="submission" date="2019-02" db="EMBL/GenBank/DDBJ databases">
        <authorList>
            <person name="Gruber-Vodicka R. H."/>
            <person name="Seah K. B. B."/>
        </authorList>
    </citation>
    <scope>NUCLEOTIDE SEQUENCE</scope>
    <source>
        <strain evidence="1">BECK_BZ123</strain>
    </source>
</reference>
<sequence length="62" mass="7176">MTDPKELPADLISPVVNPNEVRQRMRKLEYALHTASEAIREAREEYQYLVYGVEGKSIADRK</sequence>
<evidence type="ECO:0000313" key="1">
    <source>
        <dbReference type="EMBL" id="VFK50567.1"/>
    </source>
</evidence>
<organism evidence="1">
    <name type="scientific">Candidatus Kentrum sp. TC</name>
    <dbReference type="NCBI Taxonomy" id="2126339"/>
    <lineage>
        <taxon>Bacteria</taxon>
        <taxon>Pseudomonadati</taxon>
        <taxon>Pseudomonadota</taxon>
        <taxon>Gammaproteobacteria</taxon>
        <taxon>Candidatus Kentrum</taxon>
    </lineage>
</organism>
<gene>
    <name evidence="1" type="ORF">BECKTC1821D_GA0114238_110912</name>
</gene>
<dbReference type="AlphaFoldDB" id="A0A450Z9V4"/>
<proteinExistence type="predicted"/>
<dbReference type="EMBL" id="CAADFS010000109">
    <property type="protein sequence ID" value="VFK50567.1"/>
    <property type="molecule type" value="Genomic_DNA"/>
</dbReference>
<protein>
    <submittedName>
        <fullName evidence="1">Uncharacterized protein</fullName>
    </submittedName>
</protein>
<accession>A0A450Z9V4</accession>
<name>A0A450Z9V4_9GAMM</name>